<dbReference type="OMA" id="NHKTPIM"/>
<accession>B0ELS4</accession>
<gene>
    <name evidence="1" type="ORF">EDI_228650</name>
</gene>
<protein>
    <recommendedName>
        <fullName evidence="3">FERM domain-containing protein</fullName>
    </recommendedName>
</protein>
<name>B0ELS4_ENTDS</name>
<dbReference type="GeneID" id="5884231"/>
<reference evidence="2" key="1">
    <citation type="submission" date="2007-12" db="EMBL/GenBank/DDBJ databases">
        <title>Annotation of Entamoeba dispar SAW760.</title>
        <authorList>
            <person name="Lorenzi H."/>
            <person name="Inman J."/>
            <person name="Schobel S."/>
            <person name="Amedeo P."/>
            <person name="Caler E."/>
        </authorList>
    </citation>
    <scope>NUCLEOTIDE SEQUENCE [LARGE SCALE GENOMIC DNA]</scope>
    <source>
        <strain evidence="2">ATCC PRA-260 / SAW760</strain>
    </source>
</reference>
<evidence type="ECO:0008006" key="3">
    <source>
        <dbReference type="Google" id="ProtNLM"/>
    </source>
</evidence>
<organism evidence="2">
    <name type="scientific">Entamoeba dispar (strain ATCC PRA-260 / SAW760)</name>
    <dbReference type="NCBI Taxonomy" id="370354"/>
    <lineage>
        <taxon>Eukaryota</taxon>
        <taxon>Amoebozoa</taxon>
        <taxon>Evosea</taxon>
        <taxon>Archamoebae</taxon>
        <taxon>Mastigamoebida</taxon>
        <taxon>Entamoebidae</taxon>
        <taxon>Entamoeba</taxon>
    </lineage>
</organism>
<keyword evidence="2" id="KW-1185">Reference proteome</keyword>
<dbReference type="Proteomes" id="UP000008076">
    <property type="component" value="Unassembled WGS sequence"/>
</dbReference>
<dbReference type="KEGG" id="edi:EDI_228650"/>
<dbReference type="RefSeq" id="XP_001739109.1">
    <property type="nucleotide sequence ID" value="XM_001739057.1"/>
</dbReference>
<dbReference type="OrthoDB" id="28557at2759"/>
<dbReference type="AlphaFoldDB" id="B0ELS4"/>
<evidence type="ECO:0000313" key="1">
    <source>
        <dbReference type="EMBL" id="EDR24517.1"/>
    </source>
</evidence>
<dbReference type="VEuPathDB" id="AmoebaDB:EDI_228650"/>
<evidence type="ECO:0000313" key="2">
    <source>
        <dbReference type="Proteomes" id="UP000008076"/>
    </source>
</evidence>
<sequence>MMNNNTQILISDKEQLVFQPFLVNKKELMIRVAQRYQQINLLSYEIIFIDLKEKKLIEPMTFASTLNKVNVLLPVERYQSVTFKLSNDVILRKEVDFSKTIAEVFYSLGFDGYYDTQDPSFDLSEYFVTKYYNHKTPIMIKSTPLYLKSSFVPVDHFTQFYLVCKSILMSNIHAIPIGPYAQMASLYYLLSLNINIHPLLNDINTIEDYLLCHSLEQLEQKQIDLYHSLGVQTKSFFPFHLQPFLTHKLLIHIGKKILNYSRFPNSYLIRCFVTSLSQCEGLKTIGLIGRHCKDRTLLSLGEDGVYITNCSGTLQKKIKLNQISKWKSNGKFFYILEGNPETQFACIKFDTKQQAIDTVRIFSEYTDNLAKQRNIVGHDDQQRRDIQPDDN</sequence>
<dbReference type="EMBL" id="DS549908">
    <property type="protein sequence ID" value="EDR24517.1"/>
    <property type="molecule type" value="Genomic_DNA"/>
</dbReference>
<proteinExistence type="predicted"/>
<dbReference type="eggNOG" id="ENOG502RE0J">
    <property type="taxonomic scope" value="Eukaryota"/>
</dbReference>